<dbReference type="Gene3D" id="1.10.10.2910">
    <property type="match status" value="1"/>
</dbReference>
<dbReference type="PANTHER" id="PTHR43236:SF1">
    <property type="entry name" value="BLL7220 PROTEIN"/>
    <property type="match status" value="1"/>
</dbReference>
<dbReference type="PANTHER" id="PTHR43236">
    <property type="entry name" value="ANTITOXIN HIGA1"/>
    <property type="match status" value="1"/>
</dbReference>
<evidence type="ECO:0000313" key="3">
    <source>
        <dbReference type="EMBL" id="MFC3859419.1"/>
    </source>
</evidence>
<dbReference type="Proteomes" id="UP001595748">
    <property type="component" value="Unassembled WGS sequence"/>
</dbReference>
<dbReference type="InterPro" id="IPR001387">
    <property type="entry name" value="Cro/C1-type_HTH"/>
</dbReference>
<evidence type="ECO:0000259" key="2">
    <source>
        <dbReference type="PROSITE" id="PS50943"/>
    </source>
</evidence>
<keyword evidence="4" id="KW-1185">Reference proteome</keyword>
<dbReference type="Pfam" id="PF06114">
    <property type="entry name" value="Peptidase_M78"/>
    <property type="match status" value="1"/>
</dbReference>
<protein>
    <submittedName>
        <fullName evidence="3">Helix-turn-helix domain-containing protein</fullName>
    </submittedName>
</protein>
<comment type="caution">
    <text evidence="3">The sequence shown here is derived from an EMBL/GenBank/DDBJ whole genome shotgun (WGS) entry which is preliminary data.</text>
</comment>
<dbReference type="SUPFAM" id="SSF47413">
    <property type="entry name" value="lambda repressor-like DNA-binding domains"/>
    <property type="match status" value="1"/>
</dbReference>
<accession>A0ABV8A152</accession>
<dbReference type="EMBL" id="JBHRZF010000011">
    <property type="protein sequence ID" value="MFC3859419.1"/>
    <property type="molecule type" value="Genomic_DNA"/>
</dbReference>
<dbReference type="Gene3D" id="1.10.260.40">
    <property type="entry name" value="lambda repressor-like DNA-binding domains"/>
    <property type="match status" value="1"/>
</dbReference>
<dbReference type="InterPro" id="IPR052345">
    <property type="entry name" value="Rad_response_metalloprotease"/>
</dbReference>
<evidence type="ECO:0000256" key="1">
    <source>
        <dbReference type="ARBA" id="ARBA00007227"/>
    </source>
</evidence>
<dbReference type="RefSeq" id="WP_380075585.1">
    <property type="nucleotide sequence ID" value="NZ_JBHRZF010000011.1"/>
</dbReference>
<evidence type="ECO:0000313" key="4">
    <source>
        <dbReference type="Proteomes" id="UP001595748"/>
    </source>
</evidence>
<comment type="similarity">
    <text evidence="1">Belongs to the short-chain fatty acyl-CoA assimilation regulator (ScfR) family.</text>
</comment>
<reference evidence="4" key="1">
    <citation type="journal article" date="2019" name="Int. J. Syst. Evol. Microbiol.">
        <title>The Global Catalogue of Microorganisms (GCM) 10K type strain sequencing project: providing services to taxonomists for standard genome sequencing and annotation.</title>
        <authorList>
            <consortium name="The Broad Institute Genomics Platform"/>
            <consortium name="The Broad Institute Genome Sequencing Center for Infectious Disease"/>
            <person name="Wu L."/>
            <person name="Ma J."/>
        </authorList>
    </citation>
    <scope>NUCLEOTIDE SEQUENCE [LARGE SCALE GENOMIC DNA]</scope>
    <source>
        <strain evidence="4">CCTCC AB 2013263</strain>
    </source>
</reference>
<sequence>MTQAREAMGLSRTALADQLALSKQAISRYERNEDNPTYPVLEEIAKTLHQNAEFFLRPLRTIDRQENVFYRRLKKVKKAELKKVAIWKEWYEELIELLSRHLELPALNLPPHLFVPHDPMQIDMAEIEQAALLLREHWNLGQRPIGNLVRQMERNGLLVARFNFDVAGVDGFSLRCASAPISLIALNTVKSNAFRSRFDAAHELGHHILHQSVTWEMMQDPAIHEEVERQAHRFASAFLMPMDSFRDDLFTYKLETLVAVKERWNVSISAILYRMKDMGLINDDEHKEMRKAMSGRRWITEEPLDAESVPEKPALLAQAVETLVDQAGFSKQDVIDDLNLRPTIVEQLAGLPFGYFEQPERHSLPVTNLRIHGA</sequence>
<dbReference type="InterPro" id="IPR010982">
    <property type="entry name" value="Lambda_DNA-bd_dom_sf"/>
</dbReference>
<dbReference type="PROSITE" id="PS50943">
    <property type="entry name" value="HTH_CROC1"/>
    <property type="match status" value="1"/>
</dbReference>
<dbReference type="Pfam" id="PF01381">
    <property type="entry name" value="HTH_3"/>
    <property type="match status" value="1"/>
</dbReference>
<name>A0ABV8A152_9DEIO</name>
<dbReference type="InterPro" id="IPR010359">
    <property type="entry name" value="IrrE_HExxH"/>
</dbReference>
<organism evidence="3 4">
    <name type="scientific">Deinococcus antarcticus</name>
    <dbReference type="NCBI Taxonomy" id="1298767"/>
    <lineage>
        <taxon>Bacteria</taxon>
        <taxon>Thermotogati</taxon>
        <taxon>Deinococcota</taxon>
        <taxon>Deinococci</taxon>
        <taxon>Deinococcales</taxon>
        <taxon>Deinococcaceae</taxon>
        <taxon>Deinococcus</taxon>
    </lineage>
</organism>
<gene>
    <name evidence="3" type="ORF">ACFOPQ_01340</name>
</gene>
<feature type="domain" description="HTH cro/C1-type" evidence="2">
    <location>
        <begin position="1"/>
        <end position="55"/>
    </location>
</feature>
<proteinExistence type="inferred from homology"/>
<dbReference type="CDD" id="cd00093">
    <property type="entry name" value="HTH_XRE"/>
    <property type="match status" value="1"/>
</dbReference>
<dbReference type="SMART" id="SM00530">
    <property type="entry name" value="HTH_XRE"/>
    <property type="match status" value="1"/>
</dbReference>